<dbReference type="PRINTS" id="PR00837">
    <property type="entry name" value="V5TPXLIKE"/>
</dbReference>
<dbReference type="InterPro" id="IPR001283">
    <property type="entry name" value="CRISP-related"/>
</dbReference>
<evidence type="ECO:0000313" key="5">
    <source>
        <dbReference type="Proteomes" id="UP000324897"/>
    </source>
</evidence>
<dbReference type="SMART" id="SM00198">
    <property type="entry name" value="SCP"/>
    <property type="match status" value="1"/>
</dbReference>
<evidence type="ECO:0000313" key="4">
    <source>
        <dbReference type="EMBL" id="TVT99024.1"/>
    </source>
</evidence>
<dbReference type="Proteomes" id="UP000324897">
    <property type="component" value="Unassembled WGS sequence"/>
</dbReference>
<feature type="non-terminal residue" evidence="4">
    <location>
        <position position="1"/>
    </location>
</feature>
<feature type="region of interest" description="Disordered" evidence="1">
    <location>
        <begin position="62"/>
        <end position="139"/>
    </location>
</feature>
<dbReference type="OrthoDB" id="337038at2759"/>
<dbReference type="Pfam" id="PF00188">
    <property type="entry name" value="CAP"/>
    <property type="match status" value="1"/>
</dbReference>
<evidence type="ECO:0000256" key="2">
    <source>
        <dbReference type="SAM" id="SignalP"/>
    </source>
</evidence>
<reference evidence="4 5" key="1">
    <citation type="journal article" date="2019" name="Sci. Rep.">
        <title>A high-quality genome of Eragrostis curvula grass provides insights into Poaceae evolution and supports new strategies to enhance forage quality.</title>
        <authorList>
            <person name="Carballo J."/>
            <person name="Santos B.A.C.M."/>
            <person name="Zappacosta D."/>
            <person name="Garbus I."/>
            <person name="Selva J.P."/>
            <person name="Gallo C.A."/>
            <person name="Diaz A."/>
            <person name="Albertini E."/>
            <person name="Caccamo M."/>
            <person name="Echenique V."/>
        </authorList>
    </citation>
    <scope>NUCLEOTIDE SEQUENCE [LARGE SCALE GENOMIC DNA]</scope>
    <source>
        <strain evidence="5">cv. Victoria</strain>
        <tissue evidence="4">Leaf</tissue>
    </source>
</reference>
<dbReference type="EMBL" id="RWGY01000774">
    <property type="protein sequence ID" value="TVT99024.1"/>
    <property type="molecule type" value="Genomic_DNA"/>
</dbReference>
<keyword evidence="5" id="KW-1185">Reference proteome</keyword>
<feature type="compositionally biased region" description="Basic and acidic residues" evidence="1">
    <location>
        <begin position="115"/>
        <end position="139"/>
    </location>
</feature>
<evidence type="ECO:0000259" key="3">
    <source>
        <dbReference type="SMART" id="SM00198"/>
    </source>
</evidence>
<comment type="caution">
    <text evidence="4">The sequence shown here is derived from an EMBL/GenBank/DDBJ whole genome shotgun (WGS) entry which is preliminary data.</text>
</comment>
<name>A0A5J9SJ68_9POAL</name>
<keyword evidence="2" id="KW-0732">Signal</keyword>
<evidence type="ECO:0000256" key="1">
    <source>
        <dbReference type="SAM" id="MobiDB-lite"/>
    </source>
</evidence>
<sequence>MAAAAAMAPALLLLVVVVFHLPTSVPATATLNPIGDLFAKANDTTTSSPAAATSASAAAPAPAAATVSSGHDNGNNKKLPPHQAAAAATPVAGHDNGNKQLPPHQAAAAAPAGSAKEKEKEKEEREKKEMEEIDKEKKEAAANKKLVSIAVDASGAYKGMTHEFLEGHNVVRKRYGVPAMKWNPKLARFARRWSNAMRKDCESKHSSGSNYGENVFVSRKNTWNATAKDAIWTWLNEEKFYDRATENCTAGHHYRECGHFKNMVNEKLQKVGCARGECYKGGVFMSCNYYVYNFDP</sequence>
<organism evidence="4 5">
    <name type="scientific">Eragrostis curvula</name>
    <name type="common">weeping love grass</name>
    <dbReference type="NCBI Taxonomy" id="38414"/>
    <lineage>
        <taxon>Eukaryota</taxon>
        <taxon>Viridiplantae</taxon>
        <taxon>Streptophyta</taxon>
        <taxon>Embryophyta</taxon>
        <taxon>Tracheophyta</taxon>
        <taxon>Spermatophyta</taxon>
        <taxon>Magnoliopsida</taxon>
        <taxon>Liliopsida</taxon>
        <taxon>Poales</taxon>
        <taxon>Poaceae</taxon>
        <taxon>PACMAD clade</taxon>
        <taxon>Chloridoideae</taxon>
        <taxon>Eragrostideae</taxon>
        <taxon>Eragrostidinae</taxon>
        <taxon>Eragrostis</taxon>
    </lineage>
</organism>
<dbReference type="Gramene" id="TVT99024">
    <property type="protein sequence ID" value="TVT99024"/>
    <property type="gene ID" value="EJB05_55654"/>
</dbReference>
<dbReference type="SUPFAM" id="SSF55797">
    <property type="entry name" value="PR-1-like"/>
    <property type="match status" value="1"/>
</dbReference>
<dbReference type="FunFam" id="3.40.33.10:FF:000004">
    <property type="entry name" value="CAP, cysteine-rich secretory protein, antigen 5"/>
    <property type="match status" value="1"/>
</dbReference>
<dbReference type="AlphaFoldDB" id="A0A5J9SJ68"/>
<feature type="chain" id="PRO_5023850075" description="SCP domain-containing protein" evidence="2">
    <location>
        <begin position="28"/>
        <end position="296"/>
    </location>
</feature>
<feature type="domain" description="SCP" evidence="3">
    <location>
        <begin position="159"/>
        <end position="293"/>
    </location>
</feature>
<protein>
    <recommendedName>
        <fullName evidence="3">SCP domain-containing protein</fullName>
    </recommendedName>
</protein>
<accession>A0A5J9SJ68</accession>
<proteinExistence type="predicted"/>
<dbReference type="PANTHER" id="PTHR10334">
    <property type="entry name" value="CYSTEINE-RICH SECRETORY PROTEIN-RELATED"/>
    <property type="match status" value="1"/>
</dbReference>
<dbReference type="Gene3D" id="3.40.33.10">
    <property type="entry name" value="CAP"/>
    <property type="match status" value="1"/>
</dbReference>
<dbReference type="InterPro" id="IPR035940">
    <property type="entry name" value="CAP_sf"/>
</dbReference>
<gene>
    <name evidence="4" type="ORF">EJB05_55654</name>
</gene>
<dbReference type="InterPro" id="IPR014044">
    <property type="entry name" value="CAP_dom"/>
</dbReference>
<feature type="signal peptide" evidence="2">
    <location>
        <begin position="1"/>
        <end position="27"/>
    </location>
</feature>